<organism evidence="2 3">
    <name type="scientific">Shewanella intestini</name>
    <dbReference type="NCBI Taxonomy" id="2017544"/>
    <lineage>
        <taxon>Bacteria</taxon>
        <taxon>Pseudomonadati</taxon>
        <taxon>Pseudomonadota</taxon>
        <taxon>Gammaproteobacteria</taxon>
        <taxon>Alteromonadales</taxon>
        <taxon>Shewanellaceae</taxon>
        <taxon>Shewanella</taxon>
    </lineage>
</organism>
<evidence type="ECO:0000313" key="3">
    <source>
        <dbReference type="Proteomes" id="UP000811844"/>
    </source>
</evidence>
<dbReference type="RefSeq" id="WP_153665647.1">
    <property type="nucleotide sequence ID" value="NZ_JAAIKR010000015.1"/>
</dbReference>
<comment type="caution">
    <text evidence="2">The sequence shown here is derived from an EMBL/GenBank/DDBJ whole genome shotgun (WGS) entry which is preliminary data.</text>
</comment>
<dbReference type="InterPro" id="IPR019545">
    <property type="entry name" value="DM13_domain"/>
</dbReference>
<sequence length="158" mass="17749">MRFSSKILLTLSHFSFAAIGFALGIYALPILSAPPSISDADIAKLSLDSRYTAKFTKDLEDSDLLHWGKGTVSLGDHAITFIGELSPGPDYKVYLSPKFVETESEFKRLKYAMHKVGEVKTFDNFALHSSVPLQLDQYNTVIIWCERFGEFITSAKYR</sequence>
<evidence type="ECO:0000259" key="1">
    <source>
        <dbReference type="PROSITE" id="PS51549"/>
    </source>
</evidence>
<dbReference type="Proteomes" id="UP000811844">
    <property type="component" value="Unassembled WGS sequence"/>
</dbReference>
<keyword evidence="3" id="KW-1185">Reference proteome</keyword>
<evidence type="ECO:0000313" key="2">
    <source>
        <dbReference type="EMBL" id="MBR9729085.1"/>
    </source>
</evidence>
<feature type="domain" description="DM13" evidence="1">
    <location>
        <begin position="53"/>
        <end position="158"/>
    </location>
</feature>
<proteinExistence type="predicted"/>
<name>A0ABS5I6T1_9GAMM</name>
<protein>
    <submittedName>
        <fullName evidence="2">DM13 domain-containing protein</fullName>
    </submittedName>
</protein>
<dbReference type="Pfam" id="PF10517">
    <property type="entry name" value="DM13"/>
    <property type="match status" value="1"/>
</dbReference>
<dbReference type="EMBL" id="JAAIKR010000015">
    <property type="protein sequence ID" value="MBR9729085.1"/>
    <property type="molecule type" value="Genomic_DNA"/>
</dbReference>
<reference evidence="2 3" key="1">
    <citation type="submission" date="2020-02" db="EMBL/GenBank/DDBJ databases">
        <title>Shewanella WXL01 sp. nov., a marine bacterium isolated from green algae in Luhuitou Fringing Reef (Northern South China Sea).</title>
        <authorList>
            <person name="Wang X."/>
        </authorList>
    </citation>
    <scope>NUCLEOTIDE SEQUENCE [LARGE SCALE GENOMIC DNA]</scope>
    <source>
        <strain evidence="2 3">MCCC 1A01895</strain>
    </source>
</reference>
<gene>
    <name evidence="2" type="ORF">G3R48_13985</name>
</gene>
<dbReference type="PROSITE" id="PS51549">
    <property type="entry name" value="DM13"/>
    <property type="match status" value="1"/>
</dbReference>
<accession>A0ABS5I6T1</accession>